<protein>
    <submittedName>
        <fullName evidence="1">Uncharacterized protein</fullName>
    </submittedName>
</protein>
<accession>A3IZ53</accession>
<dbReference type="OrthoDB" id="430640at2"/>
<dbReference type="RefSeq" id="WP_008278670.1">
    <property type="nucleotide sequence ID" value="NZ_AAXW01000094.1"/>
</dbReference>
<evidence type="ECO:0000313" key="1">
    <source>
        <dbReference type="EMBL" id="EAZ88257.1"/>
    </source>
</evidence>
<organism evidence="1 2">
    <name type="scientific">Crocosphaera chwakensis CCY0110</name>
    <dbReference type="NCBI Taxonomy" id="391612"/>
    <lineage>
        <taxon>Bacteria</taxon>
        <taxon>Bacillati</taxon>
        <taxon>Cyanobacteriota</taxon>
        <taxon>Cyanophyceae</taxon>
        <taxon>Oscillatoriophycideae</taxon>
        <taxon>Chroococcales</taxon>
        <taxon>Aphanothecaceae</taxon>
        <taxon>Crocosphaera</taxon>
        <taxon>Crocosphaera chwakensis</taxon>
    </lineage>
</organism>
<gene>
    <name evidence="1" type="ORF">CY0110_14510</name>
</gene>
<dbReference type="EMBL" id="AAXW01000094">
    <property type="protein sequence ID" value="EAZ88257.1"/>
    <property type="molecule type" value="Genomic_DNA"/>
</dbReference>
<dbReference type="Proteomes" id="UP000003781">
    <property type="component" value="Unassembled WGS sequence"/>
</dbReference>
<sequence>MVKFNSFQSQKILDYDYSQITKELNQLLKDIDNIYSWRLENRPLIAARNINELVKAVIEKSVSEPAKLAYRKDEFRLTKFTFIEFSLAEELEFRYWRKEGIRNVTFQKFKRYLLWLLAPKKVKNDSLAKFIIWDYLIHFLEKYSDFLDFKMNNKINEYETLIINWIYKHEN</sequence>
<dbReference type="AlphaFoldDB" id="A3IZ53"/>
<proteinExistence type="predicted"/>
<keyword evidence="2" id="KW-1185">Reference proteome</keyword>
<comment type="caution">
    <text evidence="1">The sequence shown here is derived from an EMBL/GenBank/DDBJ whole genome shotgun (WGS) entry which is preliminary data.</text>
</comment>
<reference evidence="1 2" key="1">
    <citation type="submission" date="2007-03" db="EMBL/GenBank/DDBJ databases">
        <authorList>
            <person name="Stal L."/>
            <person name="Ferriera S."/>
            <person name="Johnson J."/>
            <person name="Kravitz S."/>
            <person name="Beeson K."/>
            <person name="Sutton G."/>
            <person name="Rogers Y.-H."/>
            <person name="Friedman R."/>
            <person name="Frazier M."/>
            <person name="Venter J.C."/>
        </authorList>
    </citation>
    <scope>NUCLEOTIDE SEQUENCE [LARGE SCALE GENOMIC DNA]</scope>
    <source>
        <strain evidence="1 2">CCY0110</strain>
    </source>
</reference>
<evidence type="ECO:0000313" key="2">
    <source>
        <dbReference type="Proteomes" id="UP000003781"/>
    </source>
</evidence>
<name>A3IZ53_9CHRO</name>
<dbReference type="eggNOG" id="ENOG5032H20">
    <property type="taxonomic scope" value="Bacteria"/>
</dbReference>